<evidence type="ECO:0000256" key="2">
    <source>
        <dbReference type="SAM" id="MobiDB-lite"/>
    </source>
</evidence>
<dbReference type="EMBL" id="RPFW01000003">
    <property type="protein sequence ID" value="TVZ04278.1"/>
    <property type="molecule type" value="Genomic_DNA"/>
</dbReference>
<dbReference type="Proteomes" id="UP000460272">
    <property type="component" value="Unassembled WGS sequence"/>
</dbReference>
<feature type="compositionally biased region" description="Basic and acidic residues" evidence="2">
    <location>
        <begin position="120"/>
        <end position="129"/>
    </location>
</feature>
<dbReference type="PANTHER" id="PTHR35377:SF5">
    <property type="entry name" value="ANTITOXIN VAPB46"/>
    <property type="match status" value="1"/>
</dbReference>
<dbReference type="OrthoDB" id="557859at2"/>
<name>A0A6P2BZB4_9ACTN</name>
<feature type="compositionally biased region" description="Basic residues" evidence="2">
    <location>
        <begin position="1"/>
        <end position="11"/>
    </location>
</feature>
<sequence length="129" mass="14208">MAQKGDRRRGKPLNPNLGYAGDPVHHSTSNLPQQRIGIRELRQHASVYVDLVERGYTVDITNRGRLVAQMIPVRDPESPLERWIAKGVIERAEDEGSVLEIEPYQGAPAAGQQTASQALERLRGAGESS</sequence>
<gene>
    <name evidence="3" type="ORF">EAS64_18015</name>
</gene>
<comment type="similarity">
    <text evidence="1">Belongs to the phD/YefM antitoxin family.</text>
</comment>
<proteinExistence type="inferred from homology"/>
<evidence type="ECO:0000313" key="3">
    <source>
        <dbReference type="EMBL" id="TVZ04278.1"/>
    </source>
</evidence>
<dbReference type="RefSeq" id="WP_145854147.1">
    <property type="nucleotide sequence ID" value="NZ_RPFW01000003.1"/>
</dbReference>
<reference evidence="3 4" key="1">
    <citation type="submission" date="2018-11" db="EMBL/GenBank/DDBJ databases">
        <title>Trebonia kvetii gen.nov., sp.nov., a novel acidophilic actinobacterium, and proposal of the new actinobacterial family Treboniaceae fam. nov.</title>
        <authorList>
            <person name="Rapoport D."/>
            <person name="Sagova-Mareckova M."/>
            <person name="Sedlacek I."/>
            <person name="Provaznik J."/>
            <person name="Kralova S."/>
            <person name="Pavlinic D."/>
            <person name="Benes V."/>
            <person name="Kopecky J."/>
        </authorList>
    </citation>
    <scope>NUCLEOTIDE SEQUENCE [LARGE SCALE GENOMIC DNA]</scope>
    <source>
        <strain evidence="3 4">15Tr583</strain>
    </source>
</reference>
<dbReference type="PANTHER" id="PTHR35377">
    <property type="entry name" value="ANTITOXIN VAPB49-RELATED-RELATED"/>
    <property type="match status" value="1"/>
</dbReference>
<feature type="region of interest" description="Disordered" evidence="2">
    <location>
        <begin position="1"/>
        <end position="31"/>
    </location>
</feature>
<organism evidence="3 4">
    <name type="scientific">Trebonia kvetii</name>
    <dbReference type="NCBI Taxonomy" id="2480626"/>
    <lineage>
        <taxon>Bacteria</taxon>
        <taxon>Bacillati</taxon>
        <taxon>Actinomycetota</taxon>
        <taxon>Actinomycetes</taxon>
        <taxon>Streptosporangiales</taxon>
        <taxon>Treboniaceae</taxon>
        <taxon>Trebonia</taxon>
    </lineage>
</organism>
<keyword evidence="4" id="KW-1185">Reference proteome</keyword>
<comment type="caution">
    <text evidence="3">The sequence shown here is derived from an EMBL/GenBank/DDBJ whole genome shotgun (WGS) entry which is preliminary data.</text>
</comment>
<dbReference type="InterPro" id="IPR036165">
    <property type="entry name" value="YefM-like_sf"/>
</dbReference>
<dbReference type="Gene3D" id="3.40.1620.10">
    <property type="entry name" value="YefM-like domain"/>
    <property type="match status" value="1"/>
</dbReference>
<dbReference type="GO" id="GO:0097351">
    <property type="term" value="F:toxin sequestering activity"/>
    <property type="evidence" value="ECO:0007669"/>
    <property type="project" value="TreeGrafter"/>
</dbReference>
<feature type="region of interest" description="Disordered" evidence="2">
    <location>
        <begin position="105"/>
        <end position="129"/>
    </location>
</feature>
<dbReference type="SUPFAM" id="SSF143120">
    <property type="entry name" value="YefM-like"/>
    <property type="match status" value="1"/>
</dbReference>
<dbReference type="AlphaFoldDB" id="A0A6P2BZB4"/>
<evidence type="ECO:0000313" key="4">
    <source>
        <dbReference type="Proteomes" id="UP000460272"/>
    </source>
</evidence>
<dbReference type="InterPro" id="IPR051416">
    <property type="entry name" value="phD-YefM_TA_antitoxins"/>
</dbReference>
<accession>A0A6P2BZB4</accession>
<evidence type="ECO:0000256" key="1">
    <source>
        <dbReference type="ARBA" id="ARBA00009981"/>
    </source>
</evidence>
<protein>
    <submittedName>
        <fullName evidence="3">Uncharacterized protein</fullName>
    </submittedName>
</protein>